<organism evidence="7 8">
    <name type="scientific">Lingula anatina</name>
    <name type="common">Brachiopod</name>
    <name type="synonym">Lingula unguis</name>
    <dbReference type="NCBI Taxonomy" id="7574"/>
    <lineage>
        <taxon>Eukaryota</taxon>
        <taxon>Metazoa</taxon>
        <taxon>Spiralia</taxon>
        <taxon>Lophotrochozoa</taxon>
        <taxon>Brachiopoda</taxon>
        <taxon>Linguliformea</taxon>
        <taxon>Lingulata</taxon>
        <taxon>Lingulida</taxon>
        <taxon>Linguloidea</taxon>
        <taxon>Lingulidae</taxon>
        <taxon>Lingula</taxon>
    </lineage>
</organism>
<dbReference type="AlphaFoldDB" id="A0A1S3K9S2"/>
<dbReference type="PROSITE" id="PS50209">
    <property type="entry name" value="CARD"/>
    <property type="match status" value="1"/>
</dbReference>
<keyword evidence="4" id="KW-0391">Immunity</keyword>
<gene>
    <name evidence="8" type="primary">LOC106179784</name>
</gene>
<dbReference type="PANTHER" id="PTHR46844">
    <property type="entry name" value="SLR5058 PROTEIN"/>
    <property type="match status" value="1"/>
</dbReference>
<dbReference type="Proteomes" id="UP000085678">
    <property type="component" value="Unplaced"/>
</dbReference>
<evidence type="ECO:0000259" key="6">
    <source>
        <dbReference type="PROSITE" id="PS50837"/>
    </source>
</evidence>
<dbReference type="InterPro" id="IPR001315">
    <property type="entry name" value="CARD"/>
</dbReference>
<protein>
    <submittedName>
        <fullName evidence="8">NLR family CARD domain-containing protein 4</fullName>
    </submittedName>
</protein>
<dbReference type="GO" id="GO:0045087">
    <property type="term" value="P:innate immune response"/>
    <property type="evidence" value="ECO:0007669"/>
    <property type="project" value="UniProtKB-KW"/>
</dbReference>
<dbReference type="SUPFAM" id="SSF47986">
    <property type="entry name" value="DEATH domain"/>
    <property type="match status" value="1"/>
</dbReference>
<dbReference type="Pfam" id="PF05729">
    <property type="entry name" value="NACHT"/>
    <property type="match status" value="1"/>
</dbReference>
<keyword evidence="2" id="KW-0963">Cytoplasm</keyword>
<feature type="domain" description="CARD" evidence="5">
    <location>
        <begin position="1"/>
        <end position="79"/>
    </location>
</feature>
<reference evidence="8" key="1">
    <citation type="submission" date="2025-08" db="UniProtKB">
        <authorList>
            <consortium name="RefSeq"/>
        </authorList>
    </citation>
    <scope>IDENTIFICATION</scope>
    <source>
        <tissue evidence="8">Gonads</tissue>
    </source>
</reference>
<dbReference type="SMR" id="A0A1S3K9S2"/>
<name>A0A1S3K9S2_LINAN</name>
<dbReference type="Pfam" id="PF00619">
    <property type="entry name" value="CARD"/>
    <property type="match status" value="1"/>
</dbReference>
<dbReference type="GeneID" id="106179784"/>
<dbReference type="KEGG" id="lak:106179784"/>
<dbReference type="OrthoDB" id="10071976at2759"/>
<dbReference type="Gene3D" id="3.40.50.300">
    <property type="entry name" value="P-loop containing nucleotide triphosphate hydrolases"/>
    <property type="match status" value="1"/>
</dbReference>
<dbReference type="Gene3D" id="1.10.533.10">
    <property type="entry name" value="Death Domain, Fas"/>
    <property type="match status" value="1"/>
</dbReference>
<dbReference type="InterPro" id="IPR011029">
    <property type="entry name" value="DEATH-like_dom_sf"/>
</dbReference>
<evidence type="ECO:0000256" key="2">
    <source>
        <dbReference type="ARBA" id="ARBA00022490"/>
    </source>
</evidence>
<evidence type="ECO:0000313" key="8">
    <source>
        <dbReference type="RefSeq" id="XP_013419001.1"/>
    </source>
</evidence>
<evidence type="ECO:0000259" key="5">
    <source>
        <dbReference type="PROSITE" id="PS50209"/>
    </source>
</evidence>
<dbReference type="InterPro" id="IPR027417">
    <property type="entry name" value="P-loop_NTPase"/>
</dbReference>
<evidence type="ECO:0000256" key="1">
    <source>
        <dbReference type="ARBA" id="ARBA00004496"/>
    </source>
</evidence>
<dbReference type="CDD" id="cd01671">
    <property type="entry name" value="CARD"/>
    <property type="match status" value="1"/>
</dbReference>
<feature type="domain" description="NACHT" evidence="6">
    <location>
        <begin position="184"/>
        <end position="305"/>
    </location>
</feature>
<proteinExistence type="predicted"/>
<dbReference type="PANTHER" id="PTHR46844:SF1">
    <property type="entry name" value="SLR5058 PROTEIN"/>
    <property type="match status" value="1"/>
</dbReference>
<comment type="subcellular location">
    <subcellularLocation>
        <location evidence="1">Cytoplasm</location>
    </subcellularLocation>
</comment>
<accession>A0A1S3K9S2</accession>
<dbReference type="RefSeq" id="XP_013419001.1">
    <property type="nucleotide sequence ID" value="XM_013563547.1"/>
</dbReference>
<dbReference type="InterPro" id="IPR007111">
    <property type="entry name" value="NACHT_NTPase"/>
</dbReference>
<dbReference type="OMA" id="SEMPWEC"/>
<keyword evidence="7" id="KW-1185">Reference proteome</keyword>
<evidence type="ECO:0000256" key="4">
    <source>
        <dbReference type="ARBA" id="ARBA00022859"/>
    </source>
</evidence>
<dbReference type="InParanoid" id="A0A1S3K9S2"/>
<dbReference type="GO" id="GO:0005737">
    <property type="term" value="C:cytoplasm"/>
    <property type="evidence" value="ECO:0007669"/>
    <property type="project" value="UniProtKB-SubCell"/>
</dbReference>
<dbReference type="STRING" id="7574.A0A1S3K9S2"/>
<dbReference type="GO" id="GO:0042981">
    <property type="term" value="P:regulation of apoptotic process"/>
    <property type="evidence" value="ECO:0007669"/>
    <property type="project" value="InterPro"/>
</dbReference>
<evidence type="ECO:0000256" key="3">
    <source>
        <dbReference type="ARBA" id="ARBA00022588"/>
    </source>
</evidence>
<evidence type="ECO:0000313" key="7">
    <source>
        <dbReference type="Proteomes" id="UP000085678"/>
    </source>
</evidence>
<dbReference type="SUPFAM" id="SSF52540">
    <property type="entry name" value="P-loop containing nucleoside triphosphate hydrolases"/>
    <property type="match status" value="1"/>
</dbReference>
<sequence length="832" mass="95945">MQAIEKAKVRKNYTLLVEDLQVQYYVADFLYQQGVLSFDDKERILAQVTSQDKTKMLLDMILKTDRPDSYAQFLKSLEEEYGYLQDEISNTTVTEEEIRIFQDPPPEAEVLEAVRRELQLFYIKTFTKQEPLPWNEDFVISLPDVYTSLEILEKDTYKRHLMGPVSLQDLFTTRPLPGSTSPARHIYIDGVAGSGKTTLCQKLAYDWATGNEQNSVCHFSLVLKIELQFVRAEMRLVDAVFDQLLPEDFNLSKDEVIHCIHHNQSSMLLILDGLTDASQYTKQKVLDFLAGKVLRHITSIVTSRPTKISAKYFDLRLRCKGFNKENAKKFIAQYFSGKQEKCYQSLLDEVDEHSLVEELVQNPFNTLLLCALWEDNQCRLPRSLTQLFSEIVFTSVKRYCHKHKAGFSGSEMPWECEQMLSEIEELAFTGITQHECEFSRDDVDAKLSNCDAYKLGFLARQPAKSRLQTTAYYRFSHKNVQEFLAARHALRLSDEKLQHHFQEFLVNQESRILCIFIVGVLKDHLERLVPLFEILAEFCQNSCRDDQLIVTKHRWSSCDSSLQKYPYIFNKTFRPFAVCFNCLNEADNHPECVSIIAQAMPKDLFLDIKSFKNHYLCHEVEGSCFAVLENIPCPRSVMVLELSYFSEKDPNKAAQQVVHAVSHIAKHSEGQYELFIYCDGLNFYGFASIPFILDILGDFCAKEGNCSFLKKLSCINFLIHGCSILRCMTDEEIWTEMKLQTPNTHCLPPIVFYHNKLPCPHASANPEVGVLRANPLYHGNNRSRAEDSDDSEIVILETEGSIIYQVFKKLNPSVHVEMHKADIPIDFFLDMY</sequence>
<keyword evidence="3" id="KW-0399">Innate immunity</keyword>
<dbReference type="PROSITE" id="PS50837">
    <property type="entry name" value="NACHT"/>
    <property type="match status" value="1"/>
</dbReference>